<proteinExistence type="predicted"/>
<gene>
    <name evidence="1" type="ORF">NP493_67g05003</name>
</gene>
<name>A0AAD9UII5_RIDPI</name>
<organism evidence="1 2">
    <name type="scientific">Ridgeia piscesae</name>
    <name type="common">Tubeworm</name>
    <dbReference type="NCBI Taxonomy" id="27915"/>
    <lineage>
        <taxon>Eukaryota</taxon>
        <taxon>Metazoa</taxon>
        <taxon>Spiralia</taxon>
        <taxon>Lophotrochozoa</taxon>
        <taxon>Annelida</taxon>
        <taxon>Polychaeta</taxon>
        <taxon>Sedentaria</taxon>
        <taxon>Canalipalpata</taxon>
        <taxon>Sabellida</taxon>
        <taxon>Siboglinidae</taxon>
        <taxon>Ridgeia</taxon>
    </lineage>
</organism>
<keyword evidence="2" id="KW-1185">Reference proteome</keyword>
<evidence type="ECO:0000313" key="2">
    <source>
        <dbReference type="Proteomes" id="UP001209878"/>
    </source>
</evidence>
<accession>A0AAD9UII5</accession>
<protein>
    <submittedName>
        <fullName evidence="1">Uncharacterized protein</fullName>
    </submittedName>
</protein>
<sequence length="120" mass="13737">MRFVQDDSNIVLLWPCQSDCWADCGPDEPDDEYLPANVTKVCCLDEDSTLSIWTAAIVHRCGNLRFRKEDATSAAEHTAHKPRVERKVTVENTCNRRHVDSCTRALLENLENARRNRKGH</sequence>
<comment type="caution">
    <text evidence="1">The sequence shown here is derived from an EMBL/GenBank/DDBJ whole genome shotgun (WGS) entry which is preliminary data.</text>
</comment>
<evidence type="ECO:0000313" key="1">
    <source>
        <dbReference type="EMBL" id="KAK2190823.1"/>
    </source>
</evidence>
<dbReference type="AlphaFoldDB" id="A0AAD9UII5"/>
<dbReference type="EMBL" id="JAODUO010000067">
    <property type="protein sequence ID" value="KAK2190823.1"/>
    <property type="molecule type" value="Genomic_DNA"/>
</dbReference>
<reference evidence="1" key="1">
    <citation type="journal article" date="2023" name="Mol. Biol. Evol.">
        <title>Third-Generation Sequencing Reveals the Adaptive Role of the Epigenome in Three Deep-Sea Polychaetes.</title>
        <authorList>
            <person name="Perez M."/>
            <person name="Aroh O."/>
            <person name="Sun Y."/>
            <person name="Lan Y."/>
            <person name="Juniper S.K."/>
            <person name="Young C.R."/>
            <person name="Angers B."/>
            <person name="Qian P.Y."/>
        </authorList>
    </citation>
    <scope>NUCLEOTIDE SEQUENCE</scope>
    <source>
        <strain evidence="1">R07B-5</strain>
    </source>
</reference>
<dbReference type="Proteomes" id="UP001209878">
    <property type="component" value="Unassembled WGS sequence"/>
</dbReference>